<proteinExistence type="predicted"/>
<feature type="compositionally biased region" description="Gly residues" evidence="1">
    <location>
        <begin position="83"/>
        <end position="95"/>
    </location>
</feature>
<reference evidence="2" key="1">
    <citation type="submission" date="2015-05" db="EMBL/GenBank/DDBJ databases">
        <title>Permanent draft genome of Rhodopirellula islandicus K833.</title>
        <authorList>
            <person name="Kizina J."/>
            <person name="Richter M."/>
            <person name="Glockner F.O."/>
            <person name="Harder J."/>
        </authorList>
    </citation>
    <scope>NUCLEOTIDE SEQUENCE [LARGE SCALE GENOMIC DNA]</scope>
    <source>
        <strain evidence="2">K833</strain>
    </source>
</reference>
<dbReference type="STRING" id="595434.RISK_005933"/>
<accession>A0A0J1B5U8</accession>
<evidence type="ECO:0000256" key="1">
    <source>
        <dbReference type="SAM" id="MobiDB-lite"/>
    </source>
</evidence>
<dbReference type="EMBL" id="LECT01000046">
    <property type="protein sequence ID" value="KLU02107.1"/>
    <property type="molecule type" value="Genomic_DNA"/>
</dbReference>
<dbReference type="Proteomes" id="UP000036367">
    <property type="component" value="Unassembled WGS sequence"/>
</dbReference>
<dbReference type="AlphaFoldDB" id="A0A0J1B5U8"/>
<comment type="caution">
    <text evidence="2">The sequence shown here is derived from an EMBL/GenBank/DDBJ whole genome shotgun (WGS) entry which is preliminary data.</text>
</comment>
<feature type="compositionally biased region" description="Low complexity" evidence="1">
    <location>
        <begin position="65"/>
        <end position="75"/>
    </location>
</feature>
<evidence type="ECO:0000313" key="2">
    <source>
        <dbReference type="EMBL" id="KLU02107.1"/>
    </source>
</evidence>
<keyword evidence="3" id="KW-1185">Reference proteome</keyword>
<evidence type="ECO:0000313" key="3">
    <source>
        <dbReference type="Proteomes" id="UP000036367"/>
    </source>
</evidence>
<name>A0A0J1B5U8_RHOIS</name>
<protein>
    <submittedName>
        <fullName evidence="2">Uncharacterized protein</fullName>
    </submittedName>
</protein>
<gene>
    <name evidence="2" type="ORF">RISK_005933</name>
</gene>
<organism evidence="2 3">
    <name type="scientific">Rhodopirellula islandica</name>
    <dbReference type="NCBI Taxonomy" id="595434"/>
    <lineage>
        <taxon>Bacteria</taxon>
        <taxon>Pseudomonadati</taxon>
        <taxon>Planctomycetota</taxon>
        <taxon>Planctomycetia</taxon>
        <taxon>Pirellulales</taxon>
        <taxon>Pirellulaceae</taxon>
        <taxon>Rhodopirellula</taxon>
    </lineage>
</organism>
<feature type="region of interest" description="Disordered" evidence="1">
    <location>
        <begin position="60"/>
        <end position="102"/>
    </location>
</feature>
<sequence>MASHNRIRFHGPPRFVAIGLVSSRLGRTRACGARPVLLRGAILSLRLAWNGSGAAGCERRRGMWRTVSGSSSRGSGRSRTRGNRGGGASGGGDGTGCDCLVG</sequence>